<proteinExistence type="predicted"/>
<dbReference type="EMBL" id="HACG01032774">
    <property type="protein sequence ID" value="CEK79639.1"/>
    <property type="molecule type" value="Transcribed_RNA"/>
</dbReference>
<reference evidence="1" key="1">
    <citation type="submission" date="2014-12" db="EMBL/GenBank/DDBJ databases">
        <title>Insight into the proteome of Arion vulgaris.</title>
        <authorList>
            <person name="Aradska J."/>
            <person name="Bulat T."/>
            <person name="Smidak R."/>
            <person name="Sarate P."/>
            <person name="Gangsoo J."/>
            <person name="Sialana F."/>
            <person name="Bilban M."/>
            <person name="Lubec G."/>
        </authorList>
    </citation>
    <scope>NUCLEOTIDE SEQUENCE</scope>
    <source>
        <tissue evidence="1">Skin</tissue>
    </source>
</reference>
<accession>A0A0B7AF46</accession>
<sequence>MMERGMAAKRRERPRRRWIQDVTNLSMTASEAGHERNSKLLRVVRFCSRQAT</sequence>
<organism evidence="1">
    <name type="scientific">Arion vulgaris</name>
    <dbReference type="NCBI Taxonomy" id="1028688"/>
    <lineage>
        <taxon>Eukaryota</taxon>
        <taxon>Metazoa</taxon>
        <taxon>Spiralia</taxon>
        <taxon>Lophotrochozoa</taxon>
        <taxon>Mollusca</taxon>
        <taxon>Gastropoda</taxon>
        <taxon>Heterobranchia</taxon>
        <taxon>Euthyneura</taxon>
        <taxon>Panpulmonata</taxon>
        <taxon>Eupulmonata</taxon>
        <taxon>Stylommatophora</taxon>
        <taxon>Helicina</taxon>
        <taxon>Arionoidea</taxon>
        <taxon>Arionidae</taxon>
        <taxon>Arion</taxon>
    </lineage>
</organism>
<gene>
    <name evidence="1" type="primary">ORF116655</name>
</gene>
<protein>
    <submittedName>
        <fullName evidence="1">Uncharacterized protein</fullName>
    </submittedName>
</protein>
<evidence type="ECO:0000313" key="1">
    <source>
        <dbReference type="EMBL" id="CEK79639.1"/>
    </source>
</evidence>
<name>A0A0B7AF46_9EUPU</name>
<dbReference type="AlphaFoldDB" id="A0A0B7AF46"/>